<dbReference type="AlphaFoldDB" id="A0A1H8XAS0"/>
<dbReference type="GO" id="GO:0046718">
    <property type="term" value="P:symbiont entry into host cell"/>
    <property type="evidence" value="ECO:0007669"/>
    <property type="project" value="InterPro"/>
</dbReference>
<dbReference type="Proteomes" id="UP000198847">
    <property type="component" value="Unassembled WGS sequence"/>
</dbReference>
<dbReference type="GO" id="GO:0051536">
    <property type="term" value="F:iron-sulfur cluster binding"/>
    <property type="evidence" value="ECO:0007669"/>
    <property type="project" value="InterPro"/>
</dbReference>
<gene>
    <name evidence="1" type="ORF">SAMN04490178_12170</name>
</gene>
<dbReference type="Pfam" id="PF05100">
    <property type="entry name" value="Phage_tail_L"/>
    <property type="match status" value="1"/>
</dbReference>
<proteinExistence type="predicted"/>
<dbReference type="OrthoDB" id="1669206at2"/>
<dbReference type="InterPro" id="IPR006487">
    <property type="entry name" value="Phage_lambda_L"/>
</dbReference>
<sequence>MLNLSVAGMLEKSQLSSDGVWLLLVEVMLPDSPESLRLVRNNEDISWSGHAWTAFNFKLGDITEDNKGKPQSIPLQISNMTQTVQAYVEANSGLTGTTVILRVVHSQHLDNASPELEEVFTVQSTTCDSQWITFYLGCEISIQRRFPPRRVLKNFCAWRDQYKGIECGYNGSLAECDGTLQACRLRGNSVRYGGEPSIPEGGLYA</sequence>
<reference evidence="1 2" key="1">
    <citation type="submission" date="2016-10" db="EMBL/GenBank/DDBJ databases">
        <authorList>
            <person name="de Groot N.N."/>
        </authorList>
    </citation>
    <scope>NUCLEOTIDE SEQUENCE [LARGE SCALE GENOMIC DNA]</scope>
    <source>
        <strain evidence="1 2">DSM 13305</strain>
    </source>
</reference>
<accession>A0A1H8XAS0</accession>
<dbReference type="RefSeq" id="WP_091749506.1">
    <property type="nucleotide sequence ID" value="NZ_FODY01000021.1"/>
</dbReference>
<evidence type="ECO:0000313" key="1">
    <source>
        <dbReference type="EMBL" id="SEP36817.1"/>
    </source>
</evidence>
<protein>
    <submittedName>
        <fullName evidence="1">Lambda-like phage minor tail protein L</fullName>
    </submittedName>
</protein>
<dbReference type="EMBL" id="FODY01000021">
    <property type="protein sequence ID" value="SEP36817.1"/>
    <property type="molecule type" value="Genomic_DNA"/>
</dbReference>
<keyword evidence="2" id="KW-1185">Reference proteome</keyword>
<dbReference type="STRING" id="112903.SAMN04490178_12170"/>
<dbReference type="GO" id="GO:0030430">
    <property type="term" value="C:host cell cytoplasm"/>
    <property type="evidence" value="ECO:0007669"/>
    <property type="project" value="InterPro"/>
</dbReference>
<evidence type="ECO:0000313" key="2">
    <source>
        <dbReference type="Proteomes" id="UP000198847"/>
    </source>
</evidence>
<organism evidence="1 2">
    <name type="scientific">Propionispora vibrioides</name>
    <dbReference type="NCBI Taxonomy" id="112903"/>
    <lineage>
        <taxon>Bacteria</taxon>
        <taxon>Bacillati</taxon>
        <taxon>Bacillota</taxon>
        <taxon>Negativicutes</taxon>
        <taxon>Selenomonadales</taxon>
        <taxon>Sporomusaceae</taxon>
        <taxon>Propionispora</taxon>
    </lineage>
</organism>
<name>A0A1H8XAS0_9FIRM</name>